<accession>A0ABU6GRM8</accession>
<protein>
    <submittedName>
        <fullName evidence="4">DUF4179 domain-containing protein</fullName>
    </submittedName>
</protein>
<keyword evidence="1" id="KW-0812">Transmembrane</keyword>
<feature type="transmembrane region" description="Helical" evidence="1">
    <location>
        <begin position="56"/>
        <end position="75"/>
    </location>
</feature>
<dbReference type="InterPro" id="IPR025436">
    <property type="entry name" value="DUF4179"/>
</dbReference>
<dbReference type="Pfam" id="PF18705">
    <property type="entry name" value="DUF5643"/>
    <property type="match status" value="1"/>
</dbReference>
<feature type="domain" description="DUF4179" evidence="2">
    <location>
        <begin position="54"/>
        <end position="139"/>
    </location>
</feature>
<dbReference type="InterPro" id="IPR040680">
    <property type="entry name" value="DUF5643"/>
</dbReference>
<dbReference type="RefSeq" id="WP_326090188.1">
    <property type="nucleotide sequence ID" value="NZ_JARLKZ010000016.1"/>
</dbReference>
<proteinExistence type="predicted"/>
<keyword evidence="1" id="KW-0472">Membrane</keyword>
<sequence>MKALDHEDLLLLKEEPVQELPHTIRMRLDETFLMLDDIQPIKAEERRRKRWVRRSLLITLGAAAAGILLIGSGFVSPVMAQALKQIPFIESVFKQAGDRGLQKASEEGFTTNANQNITHNGVTISLSEVMYDGSRLNLVLNRDKLPAKKTPGAGTDWFRSSTLGLNNIEFYVNGSWVNTGMSLASGGGKAPNSIIVTALNSPNLHIPDEFELKMLVKLDDVPEPYEFELPVKKVKVKKVVITPEEMKIFDHIHMKVAKLEITPVTTRLDMEITGEKGQSLRDIANAIPEKYKVTDFIQIDYDLTDDQGVLQKSIGANGTGEEDHYSYSTSYEPFTAIPKFVTVKPYVYVTKTRQKNYIPELEFTVQVK</sequence>
<evidence type="ECO:0000259" key="3">
    <source>
        <dbReference type="Pfam" id="PF18705"/>
    </source>
</evidence>
<name>A0ABU6GRM8_9BACL</name>
<feature type="domain" description="DUF5643" evidence="3">
    <location>
        <begin position="240"/>
        <end position="365"/>
    </location>
</feature>
<evidence type="ECO:0000259" key="2">
    <source>
        <dbReference type="Pfam" id="PF13786"/>
    </source>
</evidence>
<evidence type="ECO:0000313" key="4">
    <source>
        <dbReference type="EMBL" id="MEC0242415.1"/>
    </source>
</evidence>
<gene>
    <name evidence="4" type="ORF">P4H66_21635</name>
</gene>
<evidence type="ECO:0000313" key="5">
    <source>
        <dbReference type="Proteomes" id="UP001344632"/>
    </source>
</evidence>
<dbReference type="EMBL" id="JARLKZ010000016">
    <property type="protein sequence ID" value="MEC0242415.1"/>
    <property type="molecule type" value="Genomic_DNA"/>
</dbReference>
<keyword evidence="1" id="KW-1133">Transmembrane helix</keyword>
<dbReference type="Pfam" id="PF13786">
    <property type="entry name" value="DUF4179"/>
    <property type="match status" value="1"/>
</dbReference>
<organism evidence="4 5">
    <name type="scientific">Paenibacillus dokdonensis</name>
    <dbReference type="NCBI Taxonomy" id="2567944"/>
    <lineage>
        <taxon>Bacteria</taxon>
        <taxon>Bacillati</taxon>
        <taxon>Bacillota</taxon>
        <taxon>Bacilli</taxon>
        <taxon>Bacillales</taxon>
        <taxon>Paenibacillaceae</taxon>
        <taxon>Paenibacillus</taxon>
    </lineage>
</organism>
<dbReference type="Proteomes" id="UP001344632">
    <property type="component" value="Unassembled WGS sequence"/>
</dbReference>
<evidence type="ECO:0000256" key="1">
    <source>
        <dbReference type="SAM" id="Phobius"/>
    </source>
</evidence>
<keyword evidence="5" id="KW-1185">Reference proteome</keyword>
<dbReference type="Gene3D" id="2.60.40.1630">
    <property type="entry name" value="bacillus anthracis domain"/>
    <property type="match status" value="1"/>
</dbReference>
<reference evidence="4 5" key="1">
    <citation type="submission" date="2023-03" db="EMBL/GenBank/DDBJ databases">
        <title>Bacillus Genome Sequencing.</title>
        <authorList>
            <person name="Dunlap C."/>
        </authorList>
    </citation>
    <scope>NUCLEOTIDE SEQUENCE [LARGE SCALE GENOMIC DNA]</scope>
    <source>
        <strain evidence="4 5">BD-525</strain>
    </source>
</reference>
<comment type="caution">
    <text evidence="4">The sequence shown here is derived from an EMBL/GenBank/DDBJ whole genome shotgun (WGS) entry which is preliminary data.</text>
</comment>